<dbReference type="InterPro" id="IPR050330">
    <property type="entry name" value="Bact_OuterMem_StrucFunc"/>
</dbReference>
<proteinExistence type="inferred from homology"/>
<sequence length="320" mass="35386">MSEEAEECKCPPPGSPAWMATFADLMSLLMCFFVLLLSFSEMDVLKFKQLAGSMREAFGVQNQIKAKDIPKGTSIIAQEFSPGRPEPTPLNEVRQFSTDTSKRNLDVRRQEGRAEFLDMDAGELQELLRQMKEEEAQQEQNRSEAEQDALTMALALQKEIGEGSVDVETRDGKVIIRVKEKGSFTSGAAELNAEFVPIISKIRDVLLGIKGMVAVEGHTDNIPISTAEFQSNWGLSAARALSVAQELFADPRIDQSRYEVSGYADSKPLVPNNSAENRSINRRVEIVIQKGKDEELFNRLPAGTGGIEVEGLDLNPSEIF</sequence>
<evidence type="ECO:0000256" key="3">
    <source>
        <dbReference type="ARBA" id="ARBA00022475"/>
    </source>
</evidence>
<dbReference type="AlphaFoldDB" id="A0A369W8L3"/>
<dbReference type="RefSeq" id="WP_114696906.1">
    <property type="nucleotide sequence ID" value="NZ_QQOH01000005.1"/>
</dbReference>
<dbReference type="InterPro" id="IPR006665">
    <property type="entry name" value="OmpA-like"/>
</dbReference>
<evidence type="ECO:0000256" key="5">
    <source>
        <dbReference type="ARBA" id="ARBA00022989"/>
    </source>
</evidence>
<keyword evidence="4 9" id="KW-0812">Transmembrane</keyword>
<evidence type="ECO:0000256" key="7">
    <source>
        <dbReference type="PROSITE-ProRule" id="PRU00473"/>
    </source>
</evidence>
<evidence type="ECO:0000313" key="11">
    <source>
        <dbReference type="EMBL" id="RDE18330.1"/>
    </source>
</evidence>
<dbReference type="Gene3D" id="3.30.1330.60">
    <property type="entry name" value="OmpA-like domain"/>
    <property type="match status" value="1"/>
</dbReference>
<dbReference type="SUPFAM" id="SSF103088">
    <property type="entry name" value="OmpA-like"/>
    <property type="match status" value="1"/>
</dbReference>
<evidence type="ECO:0000256" key="9">
    <source>
        <dbReference type="SAM" id="Phobius"/>
    </source>
</evidence>
<comment type="caution">
    <text evidence="11">The sequence shown here is derived from an EMBL/GenBank/DDBJ whole genome shotgun (WGS) entry which is preliminary data.</text>
</comment>
<keyword evidence="6 7" id="KW-0472">Membrane</keyword>
<keyword evidence="12" id="KW-1185">Reference proteome</keyword>
<feature type="transmembrane region" description="Helical" evidence="9">
    <location>
        <begin position="17"/>
        <end position="39"/>
    </location>
</feature>
<comment type="similarity">
    <text evidence="2">Belongs to the MotB family.</text>
</comment>
<dbReference type="CDD" id="cd07185">
    <property type="entry name" value="OmpA_C-like"/>
    <property type="match status" value="1"/>
</dbReference>
<dbReference type="EMBL" id="QQOH01000005">
    <property type="protein sequence ID" value="RDE18330.1"/>
    <property type="molecule type" value="Genomic_DNA"/>
</dbReference>
<evidence type="ECO:0000256" key="4">
    <source>
        <dbReference type="ARBA" id="ARBA00022692"/>
    </source>
</evidence>
<evidence type="ECO:0000256" key="2">
    <source>
        <dbReference type="ARBA" id="ARBA00008914"/>
    </source>
</evidence>
<evidence type="ECO:0000313" key="12">
    <source>
        <dbReference type="Proteomes" id="UP000253769"/>
    </source>
</evidence>
<evidence type="ECO:0000259" key="10">
    <source>
        <dbReference type="PROSITE" id="PS51123"/>
    </source>
</evidence>
<dbReference type="Pfam" id="PF00691">
    <property type="entry name" value="OmpA"/>
    <property type="match status" value="1"/>
</dbReference>
<dbReference type="OrthoDB" id="9815217at2"/>
<gene>
    <name evidence="11" type="ORF">DV711_16865</name>
</gene>
<keyword evidence="3" id="KW-1003">Cell membrane</keyword>
<dbReference type="GO" id="GO:0005886">
    <property type="term" value="C:plasma membrane"/>
    <property type="evidence" value="ECO:0007669"/>
    <property type="project" value="UniProtKB-SubCell"/>
</dbReference>
<evidence type="ECO:0000256" key="1">
    <source>
        <dbReference type="ARBA" id="ARBA00004162"/>
    </source>
</evidence>
<dbReference type="Proteomes" id="UP000253769">
    <property type="component" value="Unassembled WGS sequence"/>
</dbReference>
<evidence type="ECO:0000256" key="8">
    <source>
        <dbReference type="SAM" id="Coils"/>
    </source>
</evidence>
<dbReference type="PANTHER" id="PTHR30329">
    <property type="entry name" value="STATOR ELEMENT OF FLAGELLAR MOTOR COMPLEX"/>
    <property type="match status" value="1"/>
</dbReference>
<feature type="coiled-coil region" evidence="8">
    <location>
        <begin position="114"/>
        <end position="149"/>
    </location>
</feature>
<dbReference type="InterPro" id="IPR025713">
    <property type="entry name" value="MotB-like_N_dom"/>
</dbReference>
<feature type="domain" description="OmpA-like" evidence="10">
    <location>
        <begin position="171"/>
        <end position="292"/>
    </location>
</feature>
<comment type="subcellular location">
    <subcellularLocation>
        <location evidence="1">Cell membrane</location>
        <topology evidence="1">Single-pass membrane protein</topology>
    </subcellularLocation>
</comment>
<accession>A0A369W8L3</accession>
<protein>
    <submittedName>
        <fullName evidence="11">Type VI secretion system protein TssL</fullName>
    </submittedName>
</protein>
<keyword evidence="8" id="KW-0175">Coiled coil</keyword>
<dbReference type="PROSITE" id="PS51123">
    <property type="entry name" value="OMPA_2"/>
    <property type="match status" value="1"/>
</dbReference>
<evidence type="ECO:0000256" key="6">
    <source>
        <dbReference type="ARBA" id="ARBA00023136"/>
    </source>
</evidence>
<dbReference type="NCBIfam" id="NF006508">
    <property type="entry name" value="PRK08944.1"/>
    <property type="match status" value="1"/>
</dbReference>
<keyword evidence="5 9" id="KW-1133">Transmembrane helix</keyword>
<dbReference type="InterPro" id="IPR036737">
    <property type="entry name" value="OmpA-like_sf"/>
</dbReference>
<organism evidence="11 12">
    <name type="scientific">Motiliproteus coralliicola</name>
    <dbReference type="NCBI Taxonomy" id="2283196"/>
    <lineage>
        <taxon>Bacteria</taxon>
        <taxon>Pseudomonadati</taxon>
        <taxon>Pseudomonadota</taxon>
        <taxon>Gammaproteobacteria</taxon>
        <taxon>Oceanospirillales</taxon>
        <taxon>Oceanospirillaceae</taxon>
        <taxon>Motiliproteus</taxon>
    </lineage>
</organism>
<name>A0A369W8L3_9GAMM</name>
<dbReference type="Pfam" id="PF13677">
    <property type="entry name" value="MotB_plug"/>
    <property type="match status" value="1"/>
</dbReference>
<reference evidence="11 12" key="1">
    <citation type="submission" date="2018-07" db="EMBL/GenBank/DDBJ databases">
        <title>Motiliproteus coralliicola sp. nov., a bacterium isolated from Coral.</title>
        <authorList>
            <person name="Wang G."/>
        </authorList>
    </citation>
    <scope>NUCLEOTIDE SEQUENCE [LARGE SCALE GENOMIC DNA]</scope>
    <source>
        <strain evidence="11 12">C34</strain>
    </source>
</reference>
<dbReference type="PANTHER" id="PTHR30329:SF21">
    <property type="entry name" value="LIPOPROTEIN YIAD-RELATED"/>
    <property type="match status" value="1"/>
</dbReference>